<accession>A0A660LAD6</accession>
<evidence type="ECO:0000313" key="2">
    <source>
        <dbReference type="EMBL" id="RKQ91972.1"/>
    </source>
</evidence>
<dbReference type="Proteomes" id="UP000278962">
    <property type="component" value="Unassembled WGS sequence"/>
</dbReference>
<evidence type="ECO:0000313" key="3">
    <source>
        <dbReference type="Proteomes" id="UP000278962"/>
    </source>
</evidence>
<evidence type="ECO:0000256" key="1">
    <source>
        <dbReference type="SAM" id="Phobius"/>
    </source>
</evidence>
<dbReference type="InterPro" id="IPR007436">
    <property type="entry name" value="DUF485"/>
</dbReference>
<sequence length="117" mass="13576">MTDWERIERSDEFRELVKRRRSFVVPATIFFLVYYMAFIIVAGYAPDFMGESVYQGLTVGYCYALTQFVMVFVLGIWYLRKSEKEFDPLADRVVEAAAAAESGDVRFVRKDESEVKA</sequence>
<proteinExistence type="predicted"/>
<dbReference type="EMBL" id="RBIL01000001">
    <property type="protein sequence ID" value="RKQ91972.1"/>
    <property type="molecule type" value="Genomic_DNA"/>
</dbReference>
<dbReference type="OrthoDB" id="3543412at2"/>
<keyword evidence="3" id="KW-1185">Reference proteome</keyword>
<dbReference type="AlphaFoldDB" id="A0A660LAD6"/>
<protein>
    <submittedName>
        <fullName evidence="2">Uncharacterized membrane protein (DUF485 family)</fullName>
    </submittedName>
</protein>
<feature type="transmembrane region" description="Helical" evidence="1">
    <location>
        <begin position="57"/>
        <end position="79"/>
    </location>
</feature>
<dbReference type="PANTHER" id="PTHR38441">
    <property type="entry name" value="INTEGRAL MEMBRANE PROTEIN-RELATED"/>
    <property type="match status" value="1"/>
</dbReference>
<keyword evidence="1" id="KW-0812">Transmembrane</keyword>
<dbReference type="RefSeq" id="WP_121249716.1">
    <property type="nucleotide sequence ID" value="NZ_RBIL01000001.1"/>
</dbReference>
<name>A0A660LAD6_9ACTN</name>
<dbReference type="PANTHER" id="PTHR38441:SF1">
    <property type="entry name" value="MEMBRANE PROTEIN"/>
    <property type="match status" value="1"/>
</dbReference>
<reference evidence="2 3" key="1">
    <citation type="submission" date="2018-10" db="EMBL/GenBank/DDBJ databases">
        <title>Genomic Encyclopedia of Archaeal and Bacterial Type Strains, Phase II (KMG-II): from individual species to whole genera.</title>
        <authorList>
            <person name="Goeker M."/>
        </authorList>
    </citation>
    <scope>NUCLEOTIDE SEQUENCE [LARGE SCALE GENOMIC DNA]</scope>
    <source>
        <strain evidence="2 3">DSM 14954</strain>
    </source>
</reference>
<gene>
    <name evidence="2" type="ORF">C8N24_1811</name>
</gene>
<keyword evidence="1" id="KW-0472">Membrane</keyword>
<feature type="transmembrane region" description="Helical" evidence="1">
    <location>
        <begin position="23"/>
        <end position="45"/>
    </location>
</feature>
<organism evidence="2 3">
    <name type="scientific">Solirubrobacter pauli</name>
    <dbReference type="NCBI Taxonomy" id="166793"/>
    <lineage>
        <taxon>Bacteria</taxon>
        <taxon>Bacillati</taxon>
        <taxon>Actinomycetota</taxon>
        <taxon>Thermoleophilia</taxon>
        <taxon>Solirubrobacterales</taxon>
        <taxon>Solirubrobacteraceae</taxon>
        <taxon>Solirubrobacter</taxon>
    </lineage>
</organism>
<comment type="caution">
    <text evidence="2">The sequence shown here is derived from an EMBL/GenBank/DDBJ whole genome shotgun (WGS) entry which is preliminary data.</text>
</comment>
<keyword evidence="1" id="KW-1133">Transmembrane helix</keyword>
<dbReference type="Pfam" id="PF04341">
    <property type="entry name" value="DUF485"/>
    <property type="match status" value="1"/>
</dbReference>